<dbReference type="InterPro" id="IPR038414">
    <property type="entry name" value="CcoP_N_sf"/>
</dbReference>
<proteinExistence type="predicted"/>
<dbReference type="AlphaFoldDB" id="A0A562MX18"/>
<dbReference type="EMBL" id="VLKT01000057">
    <property type="protein sequence ID" value="TWI24131.1"/>
    <property type="molecule type" value="Genomic_DNA"/>
</dbReference>
<dbReference type="InterPro" id="IPR032858">
    <property type="entry name" value="CcoP_N"/>
</dbReference>
<organism evidence="3 4">
    <name type="scientific">Mesorhizobium tianshanense</name>
    <dbReference type="NCBI Taxonomy" id="39844"/>
    <lineage>
        <taxon>Bacteria</taxon>
        <taxon>Pseudomonadati</taxon>
        <taxon>Pseudomonadota</taxon>
        <taxon>Alphaproteobacteria</taxon>
        <taxon>Hyphomicrobiales</taxon>
        <taxon>Phyllobacteriaceae</taxon>
        <taxon>Mesorhizobium</taxon>
    </lineage>
</organism>
<evidence type="ECO:0000256" key="1">
    <source>
        <dbReference type="SAM" id="Phobius"/>
    </source>
</evidence>
<keyword evidence="4" id="KW-1185">Reference proteome</keyword>
<feature type="domain" description="Cbb3-type cytochrome c oxidase subunit CcoP N-terminal" evidence="2">
    <location>
        <begin position="12"/>
        <end position="50"/>
    </location>
</feature>
<name>A0A562MX18_9HYPH</name>
<evidence type="ECO:0000259" key="2">
    <source>
        <dbReference type="Pfam" id="PF14715"/>
    </source>
</evidence>
<evidence type="ECO:0000313" key="3">
    <source>
        <dbReference type="EMBL" id="TWI24131.1"/>
    </source>
</evidence>
<sequence length="53" mass="6104">MAINERDPVTGRETTGHEWNGLKELDTPVPRGVLLFLIVTHIWAIAWWFFAPT</sequence>
<keyword evidence="1" id="KW-1133">Transmembrane helix</keyword>
<dbReference type="Pfam" id="PF14715">
    <property type="entry name" value="FixP_N"/>
    <property type="match status" value="1"/>
</dbReference>
<accession>A0A562MX18</accession>
<reference evidence="3 4" key="1">
    <citation type="journal article" date="2015" name="Stand. Genomic Sci.">
        <title>Genomic Encyclopedia of Bacterial and Archaeal Type Strains, Phase III: the genomes of soil and plant-associated and newly described type strains.</title>
        <authorList>
            <person name="Whitman W.B."/>
            <person name="Woyke T."/>
            <person name="Klenk H.P."/>
            <person name="Zhou Y."/>
            <person name="Lilburn T.G."/>
            <person name="Beck B.J."/>
            <person name="De Vos P."/>
            <person name="Vandamme P."/>
            <person name="Eisen J.A."/>
            <person name="Garrity G."/>
            <person name="Hugenholtz P."/>
            <person name="Kyrpides N.C."/>
        </authorList>
    </citation>
    <scope>NUCLEOTIDE SEQUENCE [LARGE SCALE GENOMIC DNA]</scope>
    <source>
        <strain evidence="3 4">CGMCC 1.2546</strain>
    </source>
</reference>
<protein>
    <submittedName>
        <fullName evidence="3">Cytochrome c oxidase cbb3-type subunit 3</fullName>
    </submittedName>
</protein>
<evidence type="ECO:0000313" key="4">
    <source>
        <dbReference type="Proteomes" id="UP000317122"/>
    </source>
</evidence>
<dbReference type="Gene3D" id="6.10.280.130">
    <property type="match status" value="1"/>
</dbReference>
<keyword evidence="1" id="KW-0472">Membrane</keyword>
<gene>
    <name evidence="3" type="ORF">IQ26_06355</name>
</gene>
<keyword evidence="1" id="KW-0812">Transmembrane</keyword>
<feature type="transmembrane region" description="Helical" evidence="1">
    <location>
        <begin position="32"/>
        <end position="50"/>
    </location>
</feature>
<dbReference type="Proteomes" id="UP000317122">
    <property type="component" value="Unassembled WGS sequence"/>
</dbReference>
<comment type="caution">
    <text evidence="3">The sequence shown here is derived from an EMBL/GenBank/DDBJ whole genome shotgun (WGS) entry which is preliminary data.</text>
</comment>